<comment type="function">
    <text evidence="9">As part of the replication protein A (RPA/RP-A), a single-stranded DNA-binding heterotrimeric complex, may play an essential role in DNA replication, recombination and repair. Binds and stabilizes single-stranded DNA intermediates, preventing complementary DNA reannealing and recruiting different proteins involved in DNA metabolism.</text>
</comment>
<keyword evidence="6 9" id="KW-0862">Zinc</keyword>
<evidence type="ECO:0000256" key="7">
    <source>
        <dbReference type="ARBA" id="ARBA00023125"/>
    </source>
</evidence>
<dbReference type="CDD" id="cd04474">
    <property type="entry name" value="RPA1_DBD_A"/>
    <property type="match status" value="1"/>
</dbReference>
<feature type="compositionally biased region" description="Polar residues" evidence="10">
    <location>
        <begin position="211"/>
        <end position="224"/>
    </location>
</feature>
<dbReference type="Pfam" id="PF04057">
    <property type="entry name" value="Rep-A_N"/>
    <property type="match status" value="1"/>
</dbReference>
<evidence type="ECO:0000313" key="15">
    <source>
        <dbReference type="EMBL" id="OAF58844.2"/>
    </source>
</evidence>
<dbReference type="PANTHER" id="PTHR47165:SF4">
    <property type="entry name" value="OS03G0429900 PROTEIN"/>
    <property type="match status" value="1"/>
</dbReference>
<evidence type="ECO:0000259" key="11">
    <source>
        <dbReference type="Pfam" id="PF01336"/>
    </source>
</evidence>
<dbReference type="GO" id="GO:0000781">
    <property type="term" value="C:chromosome, telomeric region"/>
    <property type="evidence" value="ECO:0007669"/>
    <property type="project" value="UniProtKB-ARBA"/>
</dbReference>
<dbReference type="NCBIfam" id="TIGR00617">
    <property type="entry name" value="rpa1"/>
    <property type="match status" value="1"/>
</dbReference>
<evidence type="ECO:0000259" key="14">
    <source>
        <dbReference type="Pfam" id="PF16900"/>
    </source>
</evidence>
<dbReference type="InterPro" id="IPR004365">
    <property type="entry name" value="NA-bd_OB_tRNA"/>
</dbReference>
<dbReference type="SUPFAM" id="SSF50249">
    <property type="entry name" value="Nucleic acid-binding proteins"/>
    <property type="match status" value="4"/>
</dbReference>
<comment type="subcellular location">
    <subcellularLocation>
        <location evidence="1 9">Nucleus</location>
    </subcellularLocation>
</comment>
<keyword evidence="4 9" id="KW-0479">Metal-binding</keyword>
<dbReference type="VEuPathDB" id="FungiDB:GMDG_02480"/>
<dbReference type="Proteomes" id="UP000077154">
    <property type="component" value="Unassembled WGS sequence"/>
</dbReference>
<comment type="subunit">
    <text evidence="9">Component of the heterotrimeric canonical replication protein A complex (RPA).</text>
</comment>
<dbReference type="EMBL" id="KV441395">
    <property type="protein sequence ID" value="OAF58844.2"/>
    <property type="molecule type" value="Genomic_DNA"/>
</dbReference>
<evidence type="ECO:0000259" key="13">
    <source>
        <dbReference type="Pfam" id="PF08646"/>
    </source>
</evidence>
<gene>
    <name evidence="15" type="primary">RFA1</name>
    <name evidence="15" type="ORF">VC83_06194</name>
</gene>
<dbReference type="eggNOG" id="KOG0851">
    <property type="taxonomic scope" value="Eukaryota"/>
</dbReference>
<keyword evidence="8 9" id="KW-0539">Nucleus</keyword>
<dbReference type="PANTHER" id="PTHR47165">
    <property type="entry name" value="OS03G0429900 PROTEIN"/>
    <property type="match status" value="1"/>
</dbReference>
<dbReference type="FunFam" id="2.40.50.140:FF:000090">
    <property type="entry name" value="Replication protein A subunit"/>
    <property type="match status" value="1"/>
</dbReference>
<comment type="similarity">
    <text evidence="2 9">Belongs to the replication factor A protein 1 family.</text>
</comment>
<dbReference type="GO" id="GO:0007004">
    <property type="term" value="P:telomere maintenance via telomerase"/>
    <property type="evidence" value="ECO:0007669"/>
    <property type="project" value="UniProtKB-ARBA"/>
</dbReference>
<feature type="domain" description="Replication factor-A protein 1 N-terminal" evidence="12">
    <location>
        <begin position="62"/>
        <end position="163"/>
    </location>
</feature>
<feature type="domain" description="OB" evidence="11">
    <location>
        <begin position="240"/>
        <end position="322"/>
    </location>
</feature>
<dbReference type="Pfam" id="PF01336">
    <property type="entry name" value="tRNA_anti-codon"/>
    <property type="match status" value="1"/>
</dbReference>
<dbReference type="InterPro" id="IPR047192">
    <property type="entry name" value="Euk_RPA1_DBD_C"/>
</dbReference>
<dbReference type="GO" id="GO:0005662">
    <property type="term" value="C:DNA replication factor A complex"/>
    <property type="evidence" value="ECO:0007669"/>
    <property type="project" value="UniProtKB-ARBA"/>
</dbReference>
<organism evidence="15">
    <name type="scientific">Pseudogymnoascus destructans</name>
    <dbReference type="NCBI Taxonomy" id="655981"/>
    <lineage>
        <taxon>Eukaryota</taxon>
        <taxon>Fungi</taxon>
        <taxon>Dikarya</taxon>
        <taxon>Ascomycota</taxon>
        <taxon>Pezizomycotina</taxon>
        <taxon>Leotiomycetes</taxon>
        <taxon>Thelebolales</taxon>
        <taxon>Thelebolaceae</taxon>
        <taxon>Pseudogymnoascus</taxon>
    </lineage>
</organism>
<dbReference type="InterPro" id="IPR004591">
    <property type="entry name" value="Rfa1"/>
</dbReference>
<dbReference type="GO" id="GO:0003697">
    <property type="term" value="F:single-stranded DNA binding"/>
    <property type="evidence" value="ECO:0007669"/>
    <property type="project" value="UniProtKB-ARBA"/>
</dbReference>
<proteinExistence type="inferred from homology"/>
<dbReference type="GeneID" id="36289256"/>
<dbReference type="InterPro" id="IPR007199">
    <property type="entry name" value="Rep_factor-A_N"/>
</dbReference>
<dbReference type="CDD" id="cd04476">
    <property type="entry name" value="RPA1_DBD_C"/>
    <property type="match status" value="1"/>
</dbReference>
<sequence>MPLTTTLRERVHKSHPTQHRVNRVFVASSLSASSAPSLLHVPRQQQTTRPQIMSTDLAVSKITPGVLDAIFNDPERRATDFPVPVCQCVQIKPLASQGNGAERYRVVLSDTKNFVQSMLATGANHFIHDQKLKKGSLVRLKQFQANALKGKRILVIMDIDVLAEFGEPDKIGDPQALKVKDEEEDVKPAPGAVSGAGFYGNKPAQQPAQQSLPSRTGPSSSAGQGNIYPIETLSPYAHKWTIKARVSNKSEIRTWHKQSGEGKLFSVNLLDESGEIKATGFNEQCDQLYDLFQEGSVYYISSPCRVQLAKKQFTNLPNDYELTFDRETKVEKAEDQENVPQVRFNFTDIASLQTVEKDTTIDVIGVLKEVADVTQIVSKSTSKPYDKRELTLVDDSDFSVRLTIWGKTAVSFDAQPESIVAFKGAKVSDFGGRSLSLLSSGSMTVDPDIQEAHKLRGWYDTHGRSNTFASHSGMASAGAAGGRQDPVMTVAKVYEDSLGMSESTDYFSTKATIVYIKQENFAYPACLSEGCNKKVTDMGDGTWRCEKCDITHPKPEYRYIMSLNVNDHTGQLWLSCFDDVGRLIMGMSADQLMALKDSEDPAAGRAFEEANCKTMLFKCRAKMDSFQDQQRVRYQVTAASPVNYSQEAQKLAELIKLYNI</sequence>
<dbReference type="AlphaFoldDB" id="A0A177ACD5"/>
<evidence type="ECO:0000256" key="6">
    <source>
        <dbReference type="ARBA" id="ARBA00022833"/>
    </source>
</evidence>
<dbReference type="CDD" id="cd04475">
    <property type="entry name" value="RPA1_DBD_B"/>
    <property type="match status" value="1"/>
</dbReference>
<evidence type="ECO:0000256" key="1">
    <source>
        <dbReference type="ARBA" id="ARBA00004123"/>
    </source>
</evidence>
<feature type="domain" description="Replication protein A OB" evidence="14">
    <location>
        <begin position="349"/>
        <end position="446"/>
    </location>
</feature>
<evidence type="ECO:0000256" key="8">
    <source>
        <dbReference type="ARBA" id="ARBA00023242"/>
    </source>
</evidence>
<dbReference type="RefSeq" id="XP_024324128.1">
    <property type="nucleotide sequence ID" value="XM_024469798.1"/>
</dbReference>
<evidence type="ECO:0000256" key="10">
    <source>
        <dbReference type="SAM" id="MobiDB-lite"/>
    </source>
</evidence>
<dbReference type="Gene3D" id="2.40.50.140">
    <property type="entry name" value="Nucleic acid-binding proteins"/>
    <property type="match status" value="4"/>
</dbReference>
<evidence type="ECO:0000256" key="2">
    <source>
        <dbReference type="ARBA" id="ARBA00005690"/>
    </source>
</evidence>
<feature type="domain" description="Replication factor A C-terminal" evidence="13">
    <location>
        <begin position="506"/>
        <end position="651"/>
    </location>
</feature>
<dbReference type="GO" id="GO:0008270">
    <property type="term" value="F:zinc ion binding"/>
    <property type="evidence" value="ECO:0007669"/>
    <property type="project" value="UniProtKB-KW"/>
</dbReference>
<dbReference type="GO" id="GO:0006260">
    <property type="term" value="P:DNA replication"/>
    <property type="evidence" value="ECO:0007669"/>
    <property type="project" value="UniProtKB-KW"/>
</dbReference>
<keyword evidence="7 9" id="KW-0238">DNA-binding</keyword>
<dbReference type="InterPro" id="IPR012340">
    <property type="entry name" value="NA-bd_OB-fold"/>
</dbReference>
<dbReference type="OrthoDB" id="1751331at2759"/>
<name>A0A177ACD5_9PEZI</name>
<dbReference type="GO" id="GO:0006310">
    <property type="term" value="P:DNA recombination"/>
    <property type="evidence" value="ECO:0007669"/>
    <property type="project" value="InterPro"/>
</dbReference>
<dbReference type="InterPro" id="IPR031657">
    <property type="entry name" value="REPA_OB_2"/>
</dbReference>
<evidence type="ECO:0000256" key="9">
    <source>
        <dbReference type="RuleBase" id="RU364130"/>
    </source>
</evidence>
<dbReference type="Pfam" id="PF16900">
    <property type="entry name" value="REPA_OB_2"/>
    <property type="match status" value="1"/>
</dbReference>
<feature type="region of interest" description="Disordered" evidence="10">
    <location>
        <begin position="172"/>
        <end position="225"/>
    </location>
</feature>
<protein>
    <recommendedName>
        <fullName evidence="9">Replication protein A subunit</fullName>
    </recommendedName>
</protein>
<keyword evidence="3 9" id="KW-0235">DNA replication</keyword>
<evidence type="ECO:0000256" key="3">
    <source>
        <dbReference type="ARBA" id="ARBA00022705"/>
    </source>
</evidence>
<reference evidence="15" key="1">
    <citation type="submission" date="2016-03" db="EMBL/GenBank/DDBJ databases">
        <title>Updated assembly of Pseudogymnoascus destructans, the fungus causing white-nose syndrome of bats.</title>
        <authorList>
            <person name="Palmer J.M."/>
            <person name="Drees K.P."/>
            <person name="Foster J.T."/>
            <person name="Lindner D.L."/>
        </authorList>
    </citation>
    <scope>NUCLEOTIDE SEQUENCE [LARGE SCALE GENOMIC DNA]</scope>
    <source>
        <strain evidence="15">20631-21</strain>
    </source>
</reference>
<dbReference type="GO" id="GO:0006281">
    <property type="term" value="P:DNA repair"/>
    <property type="evidence" value="ECO:0007669"/>
    <property type="project" value="InterPro"/>
</dbReference>
<evidence type="ECO:0000256" key="5">
    <source>
        <dbReference type="ARBA" id="ARBA00022771"/>
    </source>
</evidence>
<evidence type="ECO:0000256" key="4">
    <source>
        <dbReference type="ARBA" id="ARBA00022723"/>
    </source>
</evidence>
<keyword evidence="5 9" id="KW-0863">Zinc-finger</keyword>
<dbReference type="CDD" id="cd04477">
    <property type="entry name" value="RPA1N"/>
    <property type="match status" value="1"/>
</dbReference>
<dbReference type="FunFam" id="2.40.50.140:FF:000064">
    <property type="entry name" value="Replication protein A subunit"/>
    <property type="match status" value="1"/>
</dbReference>
<evidence type="ECO:0000259" key="12">
    <source>
        <dbReference type="Pfam" id="PF04057"/>
    </source>
</evidence>
<accession>A0A177ACD5</accession>
<dbReference type="Pfam" id="PF08646">
    <property type="entry name" value="Rep_fac-A_C"/>
    <property type="match status" value="1"/>
</dbReference>
<dbReference type="FunFam" id="2.40.50.140:FF:000041">
    <property type="entry name" value="Replication protein A subunit"/>
    <property type="match status" value="1"/>
</dbReference>
<dbReference type="FunFam" id="2.40.50.140:FF:000117">
    <property type="entry name" value="Replication protein A subunit"/>
    <property type="match status" value="1"/>
</dbReference>
<dbReference type="InterPro" id="IPR013955">
    <property type="entry name" value="Rep_factor-A_C"/>
</dbReference>